<feature type="domain" description="ABC transmembrane type-1" evidence="11">
    <location>
        <begin position="356"/>
        <end position="574"/>
    </location>
</feature>
<feature type="transmembrane region" description="Helical" evidence="9">
    <location>
        <begin position="138"/>
        <end position="160"/>
    </location>
</feature>
<evidence type="ECO:0000256" key="3">
    <source>
        <dbReference type="ARBA" id="ARBA00022448"/>
    </source>
</evidence>
<dbReference type="Gene3D" id="1.10.3720.10">
    <property type="entry name" value="MetI-like"/>
    <property type="match status" value="1"/>
</dbReference>
<organism evidence="12 13">
    <name type="scientific">Nostocoides jenkinsii Ben 74</name>
    <dbReference type="NCBI Taxonomy" id="1193518"/>
    <lineage>
        <taxon>Bacteria</taxon>
        <taxon>Bacillati</taxon>
        <taxon>Actinomycetota</taxon>
        <taxon>Actinomycetes</taxon>
        <taxon>Micrococcales</taxon>
        <taxon>Intrasporangiaceae</taxon>
        <taxon>Nostocoides</taxon>
    </lineage>
</organism>
<protein>
    <recommendedName>
        <fullName evidence="10">Maltose/maltodextrin transport system permease protein</fullName>
    </recommendedName>
</protein>
<dbReference type="CDD" id="cd06261">
    <property type="entry name" value="TM_PBP2"/>
    <property type="match status" value="1"/>
</dbReference>
<keyword evidence="13" id="KW-1185">Reference proteome</keyword>
<dbReference type="PANTHER" id="PTHR47314">
    <property type="entry name" value="MALTOSE/MALTODEXTRIN TRANSPORT SYSTEM PERMEASE PROTEIN MALF"/>
    <property type="match status" value="1"/>
</dbReference>
<keyword evidence="6 9" id="KW-0812">Transmembrane</keyword>
<dbReference type="InterPro" id="IPR035277">
    <property type="entry name" value="MalF_N"/>
</dbReference>
<dbReference type="SUPFAM" id="SSF161098">
    <property type="entry name" value="MetI-like"/>
    <property type="match status" value="1"/>
</dbReference>
<dbReference type="EMBL" id="CAJC01000138">
    <property type="protein sequence ID" value="CCI53043.1"/>
    <property type="molecule type" value="Genomic_DNA"/>
</dbReference>
<evidence type="ECO:0000256" key="10">
    <source>
        <dbReference type="RuleBase" id="RU367050"/>
    </source>
</evidence>
<evidence type="ECO:0000256" key="5">
    <source>
        <dbReference type="ARBA" id="ARBA00022597"/>
    </source>
</evidence>
<dbReference type="PANTHER" id="PTHR47314:SF1">
    <property type="entry name" value="MALTOSE_MALTODEXTRIN TRANSPORT SYSTEM PERMEASE PROTEIN MALF"/>
    <property type="match status" value="1"/>
</dbReference>
<evidence type="ECO:0000256" key="6">
    <source>
        <dbReference type="ARBA" id="ARBA00022692"/>
    </source>
</evidence>
<feature type="transmembrane region" description="Helical" evidence="9">
    <location>
        <begin position="79"/>
        <end position="100"/>
    </location>
</feature>
<evidence type="ECO:0000256" key="1">
    <source>
        <dbReference type="ARBA" id="ARBA00004651"/>
    </source>
</evidence>
<reference evidence="12 13" key="1">
    <citation type="journal article" date="2013" name="ISME J.">
        <title>A metabolic model for members of the genus Tetrasphaera involved in enhanced biological phosphorus removal.</title>
        <authorList>
            <person name="Kristiansen R."/>
            <person name="Nguyen H.T.T."/>
            <person name="Saunders A.M."/>
            <person name="Nielsen J.L."/>
            <person name="Wimmer R."/>
            <person name="Le V.Q."/>
            <person name="McIlroy S.J."/>
            <person name="Petrovski S."/>
            <person name="Seviour R.J."/>
            <person name="Calteau A."/>
            <person name="Nielsen K.L."/>
            <person name="Nielsen P.H."/>
        </authorList>
    </citation>
    <scope>NUCLEOTIDE SEQUENCE [LARGE SCALE GENOMIC DNA]</scope>
    <source>
        <strain evidence="12 13">Ben 74</strain>
    </source>
</reference>
<evidence type="ECO:0000256" key="2">
    <source>
        <dbReference type="ARBA" id="ARBA00009047"/>
    </source>
</evidence>
<sequence>MATTSRHGAAVTITPALLHVLLLHDLRRPTPAPPPSLARMPQSPRLRGEADHPLGVDLMAAVPSSLEPMKLGSGYHTPWWATAAKWGLLAIAGLFAAYVIQKLISSGSWLGVVITAFIAMCFLAVYGTRRAVPMKYLLPGLVLLVTLQIWPIVYTVATAFTNYGQGHTLSKQDATDRNLANSVKEVEGTERYKLSIAVPEGTDVATGEITFLLTKPDGSMFVGTSKGLEPLAADGIEKTDTGKITKAPGYTILNAREANKRSKDLNAFAVPVNANAGIKSVGISSAFEGAPTLKYDAAADTVTDTVKNVVYSPKNAYWTAPDGQTLATGWKENVGTKNFSDLLTNETIRSGFFKIFLWNVAFAALSVMSTFILGMLLALLFNDPKLKGKGFYRSMLILPYAIPGFVTALVWASMFNQEFGLINSLTHLNIDWLGNPWAAKAAILITNLWLGFPYMFLVCTGALQSIPGDVKEAAKIDGAGPLRTLRSITMPLLLVAVGPLLIASFAFNFNNFSLIYLLTQGGPFAADNTSIGSTDLLITYAFRLAFAGASPNIGLASAVCIFIFFIVAAMSYSGFRRTKSLEEVN</sequence>
<dbReference type="Gene3D" id="1.20.58.370">
    <property type="entry name" value="MalF N-terminal region-like"/>
    <property type="match status" value="1"/>
</dbReference>
<evidence type="ECO:0000256" key="8">
    <source>
        <dbReference type="ARBA" id="ARBA00023136"/>
    </source>
</evidence>
<feature type="transmembrane region" description="Helical" evidence="9">
    <location>
        <begin position="394"/>
        <end position="414"/>
    </location>
</feature>
<dbReference type="Pfam" id="PF00528">
    <property type="entry name" value="BPD_transp_1"/>
    <property type="match status" value="1"/>
</dbReference>
<gene>
    <name evidence="12" type="ORF">BN13_290011</name>
</gene>
<comment type="function">
    <text evidence="10">Part of the ABC transporter complex MalEFGK involved in maltose/maltodextrin import. Probably responsible for the translocation of the substrate across the membrane.</text>
</comment>
<keyword evidence="3 9" id="KW-0813">Transport</keyword>
<dbReference type="GO" id="GO:0015423">
    <property type="term" value="F:ABC-type maltose transporter activity"/>
    <property type="evidence" value="ECO:0007669"/>
    <property type="project" value="TreeGrafter"/>
</dbReference>
<evidence type="ECO:0000256" key="9">
    <source>
        <dbReference type="RuleBase" id="RU363032"/>
    </source>
</evidence>
<dbReference type="GO" id="GO:1990060">
    <property type="term" value="C:maltose transport complex"/>
    <property type="evidence" value="ECO:0007669"/>
    <property type="project" value="TreeGrafter"/>
</dbReference>
<evidence type="ECO:0000256" key="4">
    <source>
        <dbReference type="ARBA" id="ARBA00022475"/>
    </source>
</evidence>
<feature type="transmembrane region" description="Helical" evidence="9">
    <location>
        <begin position="441"/>
        <end position="463"/>
    </location>
</feature>
<dbReference type="AlphaFoldDB" id="A0A077MDZ2"/>
<keyword evidence="4 10" id="KW-1003">Cell membrane</keyword>
<evidence type="ECO:0000313" key="13">
    <source>
        <dbReference type="Proteomes" id="UP000035720"/>
    </source>
</evidence>
<dbReference type="InterPro" id="IPR032550">
    <property type="entry name" value="TM_PBP2_N"/>
</dbReference>
<proteinExistence type="inferred from homology"/>
<dbReference type="STRING" id="1193518.BN13_290011"/>
<name>A0A077MDZ2_9MICO</name>
<comment type="subcellular location">
    <subcellularLocation>
        <location evidence="1 9">Cell membrane</location>
        <topology evidence="1 9">Multi-pass membrane protein</topology>
    </subcellularLocation>
</comment>
<evidence type="ECO:0000313" key="12">
    <source>
        <dbReference type="EMBL" id="CCI53043.1"/>
    </source>
</evidence>
<dbReference type="SUPFAM" id="SSF160964">
    <property type="entry name" value="MalF N-terminal region-like"/>
    <property type="match status" value="1"/>
</dbReference>
<feature type="transmembrane region" description="Helical" evidence="9">
    <location>
        <begin position="484"/>
        <end position="507"/>
    </location>
</feature>
<feature type="transmembrane region" description="Helical" evidence="9">
    <location>
        <begin position="553"/>
        <end position="575"/>
    </location>
</feature>
<dbReference type="InterPro" id="IPR035906">
    <property type="entry name" value="MetI-like_sf"/>
</dbReference>
<keyword evidence="7 9" id="KW-1133">Transmembrane helix</keyword>
<dbReference type="GO" id="GO:0042956">
    <property type="term" value="P:maltodextrin transmembrane transport"/>
    <property type="evidence" value="ECO:0007669"/>
    <property type="project" value="TreeGrafter"/>
</dbReference>
<feature type="transmembrane region" description="Helical" evidence="9">
    <location>
        <begin position="356"/>
        <end position="382"/>
    </location>
</feature>
<dbReference type="PROSITE" id="PS50928">
    <property type="entry name" value="ABC_TM1"/>
    <property type="match status" value="1"/>
</dbReference>
<dbReference type="Pfam" id="PF16296">
    <property type="entry name" value="TM_PBP2_N"/>
    <property type="match status" value="1"/>
</dbReference>
<comment type="caution">
    <text evidence="12">The sequence shown here is derived from an EMBL/GenBank/DDBJ whole genome shotgun (WGS) entry which is preliminary data.</text>
</comment>
<dbReference type="InterPro" id="IPR000515">
    <property type="entry name" value="MetI-like"/>
</dbReference>
<feature type="transmembrane region" description="Helical" evidence="9">
    <location>
        <begin position="106"/>
        <end position="126"/>
    </location>
</feature>
<accession>A0A077MDZ2</accession>
<dbReference type="Proteomes" id="UP000035720">
    <property type="component" value="Unassembled WGS sequence"/>
</dbReference>
<keyword evidence="5 10" id="KW-0762">Sugar transport</keyword>
<comment type="similarity">
    <text evidence="2 10">Belongs to the binding-protein-dependent transport system permease family. MalFG subfamily.</text>
</comment>
<evidence type="ECO:0000256" key="7">
    <source>
        <dbReference type="ARBA" id="ARBA00022989"/>
    </source>
</evidence>
<evidence type="ECO:0000259" key="11">
    <source>
        <dbReference type="PROSITE" id="PS50928"/>
    </source>
</evidence>
<keyword evidence="8 9" id="KW-0472">Membrane</keyword>